<organism evidence="1 2">
    <name type="scientific">Candidatus Aphodocola excrementigallinarum</name>
    <dbReference type="NCBI Taxonomy" id="2840670"/>
    <lineage>
        <taxon>Bacteria</taxon>
        <taxon>Bacillati</taxon>
        <taxon>Bacillota</taxon>
        <taxon>Bacilli</taxon>
        <taxon>Candidatus Aphodocola</taxon>
    </lineage>
</organism>
<proteinExistence type="predicted"/>
<sequence length="136" mass="15648">IPDDMLVNTDIRRISPVKVIGYVYNNEEELELSITIKGTMVLPCARTLKDVNYPFNIEINDVIGKNSDNSLEINQNTLDIFPIVWQNILVDVPLRVLAPDAEEESIEGDGWRLITEDDKKEEIDPRLSKLKDYFKE</sequence>
<feature type="non-terminal residue" evidence="1">
    <location>
        <position position="1"/>
    </location>
</feature>
<reference evidence="1" key="2">
    <citation type="journal article" date="2021" name="PeerJ">
        <title>Extensive microbial diversity within the chicken gut microbiome revealed by metagenomics and culture.</title>
        <authorList>
            <person name="Gilroy R."/>
            <person name="Ravi A."/>
            <person name="Getino M."/>
            <person name="Pursley I."/>
            <person name="Horton D.L."/>
            <person name="Alikhan N.F."/>
            <person name="Baker D."/>
            <person name="Gharbi K."/>
            <person name="Hall N."/>
            <person name="Watson M."/>
            <person name="Adriaenssens E.M."/>
            <person name="Foster-Nyarko E."/>
            <person name="Jarju S."/>
            <person name="Secka A."/>
            <person name="Antonio M."/>
            <person name="Oren A."/>
            <person name="Chaudhuri R.R."/>
            <person name="La Ragione R."/>
            <person name="Hildebrand F."/>
            <person name="Pallen M.J."/>
        </authorList>
    </citation>
    <scope>NUCLEOTIDE SEQUENCE</scope>
    <source>
        <strain evidence="1">CHK193-30670</strain>
    </source>
</reference>
<dbReference type="Pfam" id="PF02620">
    <property type="entry name" value="YceD"/>
    <property type="match status" value="1"/>
</dbReference>
<protein>
    <submittedName>
        <fullName evidence="1">DUF177 domain-containing protein</fullName>
    </submittedName>
</protein>
<dbReference type="InterPro" id="IPR003772">
    <property type="entry name" value="YceD"/>
</dbReference>
<comment type="caution">
    <text evidence="1">The sequence shown here is derived from an EMBL/GenBank/DDBJ whole genome shotgun (WGS) entry which is preliminary data.</text>
</comment>
<evidence type="ECO:0000313" key="1">
    <source>
        <dbReference type="EMBL" id="HIU40382.1"/>
    </source>
</evidence>
<accession>A0A9D1IN85</accession>
<gene>
    <name evidence="1" type="ORF">IAB68_03695</name>
</gene>
<name>A0A9D1IN85_9FIRM</name>
<evidence type="ECO:0000313" key="2">
    <source>
        <dbReference type="Proteomes" id="UP000824074"/>
    </source>
</evidence>
<dbReference type="AlphaFoldDB" id="A0A9D1IN85"/>
<dbReference type="EMBL" id="DVMT01000036">
    <property type="protein sequence ID" value="HIU40382.1"/>
    <property type="molecule type" value="Genomic_DNA"/>
</dbReference>
<dbReference type="Proteomes" id="UP000824074">
    <property type="component" value="Unassembled WGS sequence"/>
</dbReference>
<reference evidence="1" key="1">
    <citation type="submission" date="2020-10" db="EMBL/GenBank/DDBJ databases">
        <authorList>
            <person name="Gilroy R."/>
        </authorList>
    </citation>
    <scope>NUCLEOTIDE SEQUENCE</scope>
    <source>
        <strain evidence="1">CHK193-30670</strain>
    </source>
</reference>